<keyword evidence="1" id="KW-0378">Hydrolase</keyword>
<dbReference type="EMBL" id="JAQSGK010000020">
    <property type="protein sequence ID" value="MEE6715834.1"/>
    <property type="molecule type" value="Genomic_DNA"/>
</dbReference>
<name>A0ABU7SZQ8_9LACO</name>
<evidence type="ECO:0000256" key="1">
    <source>
        <dbReference type="ARBA" id="ARBA00022801"/>
    </source>
</evidence>
<accession>A0ABU7SZQ8</accession>
<comment type="caution">
    <text evidence="3">The sequence shown here is derived from an EMBL/GenBank/DDBJ whole genome shotgun (WGS) entry which is preliminary data.</text>
</comment>
<sequence>MQEKNDIRFSISNKEQFSFRSALLLIHDKSILLERDQGNGDLEVYVPGGAVQFSETAEQAISREMREELGVKLISPEFAGILESFWSRGAISYHQLTMVFRQQVDEMLFSDLDHLNYRDLDVSAQAKMAWYSLAEAAQVMQPKGLLNFASFGSPLRHEIEID</sequence>
<reference evidence="3 4" key="1">
    <citation type="submission" date="2023-02" db="EMBL/GenBank/DDBJ databases">
        <title>The predominant lactic acid bacteria and yeasts involved in the spontaneous fermentation of millet during the production of the traditional porridge Hausa koko in Ghana.</title>
        <authorList>
            <person name="Atter A."/>
            <person name="Diaz M."/>
        </authorList>
    </citation>
    <scope>NUCLEOTIDE SEQUENCE [LARGE SCALE GENOMIC DNA]</scope>
    <source>
        <strain evidence="3 4">FI11640</strain>
    </source>
</reference>
<dbReference type="Gene3D" id="3.90.79.10">
    <property type="entry name" value="Nucleoside Triphosphate Pyrophosphohydrolase"/>
    <property type="match status" value="1"/>
</dbReference>
<dbReference type="InterPro" id="IPR000086">
    <property type="entry name" value="NUDIX_hydrolase_dom"/>
</dbReference>
<dbReference type="Proteomes" id="UP001330016">
    <property type="component" value="Unassembled WGS sequence"/>
</dbReference>
<organism evidence="3 4">
    <name type="scientific">Schleiferilactobacillus harbinensis</name>
    <dbReference type="NCBI Taxonomy" id="304207"/>
    <lineage>
        <taxon>Bacteria</taxon>
        <taxon>Bacillati</taxon>
        <taxon>Bacillota</taxon>
        <taxon>Bacilli</taxon>
        <taxon>Lactobacillales</taxon>
        <taxon>Lactobacillaceae</taxon>
        <taxon>Schleiferilactobacillus</taxon>
    </lineage>
</organism>
<gene>
    <name evidence="3" type="ORF">PS435_08180</name>
</gene>
<dbReference type="PROSITE" id="PS51462">
    <property type="entry name" value="NUDIX"/>
    <property type="match status" value="1"/>
</dbReference>
<dbReference type="InterPro" id="IPR015797">
    <property type="entry name" value="NUDIX_hydrolase-like_dom_sf"/>
</dbReference>
<evidence type="ECO:0000259" key="2">
    <source>
        <dbReference type="PROSITE" id="PS51462"/>
    </source>
</evidence>
<keyword evidence="4" id="KW-1185">Reference proteome</keyword>
<proteinExistence type="predicted"/>
<dbReference type="SUPFAM" id="SSF55811">
    <property type="entry name" value="Nudix"/>
    <property type="match status" value="1"/>
</dbReference>
<protein>
    <submittedName>
        <fullName evidence="3">NUDIX domain-containing protein</fullName>
    </submittedName>
</protein>
<dbReference type="RefSeq" id="WP_331243774.1">
    <property type="nucleotide sequence ID" value="NZ_JAQSGJ010000020.1"/>
</dbReference>
<dbReference type="Pfam" id="PF00293">
    <property type="entry name" value="NUDIX"/>
    <property type="match status" value="1"/>
</dbReference>
<evidence type="ECO:0000313" key="4">
    <source>
        <dbReference type="Proteomes" id="UP001330016"/>
    </source>
</evidence>
<dbReference type="InterPro" id="IPR020084">
    <property type="entry name" value="NUDIX_hydrolase_CS"/>
</dbReference>
<evidence type="ECO:0000313" key="3">
    <source>
        <dbReference type="EMBL" id="MEE6715834.1"/>
    </source>
</evidence>
<feature type="domain" description="Nudix hydrolase" evidence="2">
    <location>
        <begin position="15"/>
        <end position="154"/>
    </location>
</feature>
<dbReference type="PROSITE" id="PS00893">
    <property type="entry name" value="NUDIX_BOX"/>
    <property type="match status" value="1"/>
</dbReference>